<dbReference type="CDD" id="cd18825">
    <property type="entry name" value="GH43_CtGH43-like"/>
    <property type="match status" value="1"/>
</dbReference>
<dbReference type="GO" id="GO:0005975">
    <property type="term" value="P:carbohydrate metabolic process"/>
    <property type="evidence" value="ECO:0007669"/>
    <property type="project" value="InterPro"/>
</dbReference>
<dbReference type="SUPFAM" id="SSF75005">
    <property type="entry name" value="Arabinanase/levansucrase/invertase"/>
    <property type="match status" value="1"/>
</dbReference>
<evidence type="ECO:0000256" key="1">
    <source>
        <dbReference type="ARBA" id="ARBA00009865"/>
    </source>
</evidence>
<dbReference type="Proteomes" id="UP000292695">
    <property type="component" value="Unassembled WGS sequence"/>
</dbReference>
<dbReference type="GO" id="GO:0004553">
    <property type="term" value="F:hydrolase activity, hydrolyzing O-glycosyl compounds"/>
    <property type="evidence" value="ECO:0007669"/>
    <property type="project" value="InterPro"/>
</dbReference>
<comment type="caution">
    <text evidence="5">The sequence shown here is derived from an EMBL/GenBank/DDBJ whole genome shotgun (WGS) entry which is preliminary data.</text>
</comment>
<evidence type="ECO:0000256" key="2">
    <source>
        <dbReference type="ARBA" id="ARBA00022801"/>
    </source>
</evidence>
<reference evidence="5 6" key="1">
    <citation type="submission" date="2019-02" db="EMBL/GenBank/DDBJ databases">
        <title>Kribbella capetownensis sp. nov. and Kribbella speibonae sp. nov., isolated from soil.</title>
        <authorList>
            <person name="Curtis S.M."/>
            <person name="Norton I."/>
            <person name="Everest G.J."/>
            <person name="Meyers P.R."/>
        </authorList>
    </citation>
    <scope>NUCLEOTIDE SEQUENCE [LARGE SCALE GENOMIC DNA]</scope>
    <source>
        <strain evidence="5 6">DSM 27082</strain>
    </source>
</reference>
<keyword evidence="6" id="KW-1185">Reference proteome</keyword>
<dbReference type="PANTHER" id="PTHR22925">
    <property type="entry name" value="GLYCOSYL HYDROLASE 43 FAMILY MEMBER"/>
    <property type="match status" value="1"/>
</dbReference>
<dbReference type="Pfam" id="PF04616">
    <property type="entry name" value="Glyco_hydro_43"/>
    <property type="match status" value="1"/>
</dbReference>
<dbReference type="InterPro" id="IPR011081">
    <property type="entry name" value="Big_4"/>
</dbReference>
<dbReference type="Gene3D" id="2.115.10.20">
    <property type="entry name" value="Glycosyl hydrolase domain, family 43"/>
    <property type="match status" value="1"/>
</dbReference>
<keyword evidence="3" id="KW-0326">Glycosidase</keyword>
<keyword evidence="2" id="KW-0378">Hydrolase</keyword>
<proteinExistence type="inferred from homology"/>
<evidence type="ECO:0000313" key="6">
    <source>
        <dbReference type="Proteomes" id="UP000292695"/>
    </source>
</evidence>
<dbReference type="AlphaFoldDB" id="A0A4R0I836"/>
<evidence type="ECO:0000259" key="4">
    <source>
        <dbReference type="Pfam" id="PF07532"/>
    </source>
</evidence>
<gene>
    <name evidence="5" type="ORF">E0H50_29070</name>
</gene>
<name>A0A4R0I836_9ACTN</name>
<dbReference type="EMBL" id="SJKA01000012">
    <property type="protein sequence ID" value="TCC28367.1"/>
    <property type="molecule type" value="Genomic_DNA"/>
</dbReference>
<evidence type="ECO:0000313" key="5">
    <source>
        <dbReference type="EMBL" id="TCC28367.1"/>
    </source>
</evidence>
<evidence type="ECO:0000256" key="3">
    <source>
        <dbReference type="ARBA" id="ARBA00023295"/>
    </source>
</evidence>
<comment type="similarity">
    <text evidence="1">Belongs to the glycosyl hydrolase 43 family.</text>
</comment>
<dbReference type="InterPro" id="IPR023296">
    <property type="entry name" value="Glyco_hydro_beta-prop_sf"/>
</dbReference>
<protein>
    <recommendedName>
        <fullName evidence="4">Bacterial Ig-like domain-containing protein</fullName>
    </recommendedName>
</protein>
<dbReference type="Gene3D" id="2.60.120.430">
    <property type="entry name" value="Galactose-binding lectin"/>
    <property type="match status" value="1"/>
</dbReference>
<feature type="domain" description="Bacterial Ig-like" evidence="4">
    <location>
        <begin position="452"/>
        <end position="501"/>
    </location>
</feature>
<dbReference type="InterPro" id="IPR006710">
    <property type="entry name" value="Glyco_hydro_43"/>
</dbReference>
<sequence>MGGWALDVGRVARSNQGAHSVYVNILPARRSASMKRRAAGAVVLAAVVFGLPASPANSVEPSAYTSFRPGEPWLDTSGKVVQAHGGQVVPSKDEDGRRIYYWYGEDRSNGYYDSPGVHLYSSYDLYNWKDEGLALRAMNSPDQFANDPYFAKLYKKYTPAQKDVVWRDLSTNSVRTDGWARPSILERPKVIYNKSTGKWVMWVHSDGPSSPTGTSTYARAEAGVAIADSPKGPFRWIDSYRLNRVPSDSVPWCGTSSAFDPAGGMARDMNLFVDDDGTAYIIYSSEENRTMYVSKLNRSYTYLSAAPENAVPGKDFTRTLACNQREAPAMFKSDGTYYLVTSGATGWDPNPARYATSQNILGQFTDRGSPISGDGAATTYRSQSTNVIPVDQKHNKFVFMGDRWTPNDLANAPYVWMPMSFGEGGALTIGPDTEWTLSDLTPYTRWTVTSTIPDTVWLNDTSALPSAVTVTTARGSQQVAVTWDPSSIAQAGPATLRGTLADGRTFSRSVVVVPHGLRYAVNAGGTATPDWTRLTQLASTQQPLLNSAPEQPLGTDPGTGTHWGYTGSSAPAGTGDLYTTLRYAKDHEPLVYTFEGLEPGTYTVHAGYYDPWPWANRAAEVTVNGSVVDQQRLFTATGVAASYGGIAVGADGKITVSIAPTRSPDIQVSWLMVARDS</sequence>
<dbReference type="PANTHER" id="PTHR22925:SF3">
    <property type="entry name" value="GLYCOSYL HYDROLASE FAMILY PROTEIN 43"/>
    <property type="match status" value="1"/>
</dbReference>
<dbReference type="Pfam" id="PF07532">
    <property type="entry name" value="Big_4"/>
    <property type="match status" value="1"/>
</dbReference>
<dbReference type="OrthoDB" id="9806701at2"/>
<accession>A0A4R0I836</accession>
<organism evidence="5 6">
    <name type="scientific">Kribbella sindirgiensis</name>
    <dbReference type="NCBI Taxonomy" id="1124744"/>
    <lineage>
        <taxon>Bacteria</taxon>
        <taxon>Bacillati</taxon>
        <taxon>Actinomycetota</taxon>
        <taxon>Actinomycetes</taxon>
        <taxon>Propionibacteriales</taxon>
        <taxon>Kribbellaceae</taxon>
        <taxon>Kribbella</taxon>
    </lineage>
</organism>